<dbReference type="EC" id="3.5.4.34" evidence="8"/>
<keyword evidence="4" id="KW-0862">Zinc</keyword>
<feature type="compositionally biased region" description="Basic and acidic residues" evidence="12">
    <location>
        <begin position="1"/>
        <end position="11"/>
    </location>
</feature>
<feature type="compositionally biased region" description="Polar residues" evidence="12">
    <location>
        <begin position="455"/>
        <end position="489"/>
    </location>
</feature>
<evidence type="ECO:0000256" key="7">
    <source>
        <dbReference type="ARBA" id="ARBA00038326"/>
    </source>
</evidence>
<gene>
    <name evidence="14" type="ORF">OSTQU699_LOCUS9122</name>
</gene>
<evidence type="ECO:0000256" key="9">
    <source>
        <dbReference type="ARBA" id="ARBA00040502"/>
    </source>
</evidence>
<feature type="domain" description="A to I editase" evidence="13">
    <location>
        <begin position="108"/>
        <end position="411"/>
    </location>
</feature>
<proteinExistence type="inferred from homology"/>
<keyword evidence="2" id="KW-0479">Metal-binding</keyword>
<feature type="region of interest" description="Disordered" evidence="12">
    <location>
        <begin position="419"/>
        <end position="489"/>
    </location>
</feature>
<keyword evidence="15" id="KW-1185">Reference proteome</keyword>
<evidence type="ECO:0000259" key="13">
    <source>
        <dbReference type="PROSITE" id="PS50141"/>
    </source>
</evidence>
<evidence type="ECO:0000256" key="5">
    <source>
        <dbReference type="ARBA" id="ARBA00037026"/>
    </source>
</evidence>
<sequence length="610" mass="63975">MDPARAPEHSDAPLASPEADPPSKRRRTGASALPDIAPLVGASANAISADCDHAFALAVAESVTGRFRRLPKTGKPQAHEATILAGICVTTGPWGPGSGIGRRPLAVALGTGTKCLAASRRCAEAVGDAHAEVVARRAFLCWVLDEMERASPRATDGAEGGDGPPGRGTETGAFLYDASTGKFDLREGVRFHMFVSQPPCGDASIFALDPTTGGWDGGGKEVDGLAGSQTVNEGMEGTREGRYSRTGAKVIGASFDEVSRGRGSLEALLRLVPAAADVEDAAGPQATGVLRRKPGRGDRTLSMSCSDKMARWGLVGLQKKGMMGILRAPLTLSSVVVAMPQGAGSAAEMEAGREALARALVGRVQTLAPRLRPPFRWSPPSVFVVAPLPTDLPFAAIDERRVPSGFAINWSAETRLVPSSTADQTLTPPTSPSVHHVPSERPVPHAYGGEHHADSTTCMNPLATSNRSSDMSPGADSSQPATTTLQNSRVPNGCAGYSFKVAGCVHEVTLGVTGRKAGMTHKTAARSSKSTSRICRAVLSERIGQLRTKGAATMGDRYGRHCDPQQEQWLALLKPLSPIEGWIRKPESDPGCTGARMEGATKEHQSQTEQ</sequence>
<dbReference type="PROSITE" id="PS50141">
    <property type="entry name" value="A_DEAMIN_EDITASE"/>
    <property type="match status" value="1"/>
</dbReference>
<keyword evidence="1" id="KW-0819">tRNA processing</keyword>
<evidence type="ECO:0000256" key="6">
    <source>
        <dbReference type="ARBA" id="ARBA00037784"/>
    </source>
</evidence>
<evidence type="ECO:0000313" key="15">
    <source>
        <dbReference type="Proteomes" id="UP000708148"/>
    </source>
</evidence>
<dbReference type="PANTHER" id="PTHR46516:SF1">
    <property type="entry name" value="TRNA-SPECIFIC ADENOSINE DEAMINASE 1"/>
    <property type="match status" value="1"/>
</dbReference>
<dbReference type="PANTHER" id="PTHR46516">
    <property type="entry name" value="TRNA-SPECIFIC ADENOSINE DEAMINASE 1"/>
    <property type="match status" value="1"/>
</dbReference>
<dbReference type="SMART" id="SM00552">
    <property type="entry name" value="ADEAMc"/>
    <property type="match status" value="1"/>
</dbReference>
<dbReference type="Proteomes" id="UP000708148">
    <property type="component" value="Unassembled WGS sequence"/>
</dbReference>
<evidence type="ECO:0000256" key="8">
    <source>
        <dbReference type="ARBA" id="ARBA00038940"/>
    </source>
</evidence>
<dbReference type="AlphaFoldDB" id="A0A8S1J985"/>
<organism evidence="14 15">
    <name type="scientific">Ostreobium quekettii</name>
    <dbReference type="NCBI Taxonomy" id="121088"/>
    <lineage>
        <taxon>Eukaryota</taxon>
        <taxon>Viridiplantae</taxon>
        <taxon>Chlorophyta</taxon>
        <taxon>core chlorophytes</taxon>
        <taxon>Ulvophyceae</taxon>
        <taxon>TCBD clade</taxon>
        <taxon>Bryopsidales</taxon>
        <taxon>Ostreobineae</taxon>
        <taxon>Ostreobiaceae</taxon>
        <taxon>Ostreobium</taxon>
    </lineage>
</organism>
<dbReference type="GO" id="GO:0008033">
    <property type="term" value="P:tRNA processing"/>
    <property type="evidence" value="ECO:0007669"/>
    <property type="project" value="UniProtKB-KW"/>
</dbReference>
<dbReference type="InterPro" id="IPR002466">
    <property type="entry name" value="A_deamin"/>
</dbReference>
<evidence type="ECO:0000256" key="10">
    <source>
        <dbReference type="ARBA" id="ARBA00041760"/>
    </source>
</evidence>
<evidence type="ECO:0000256" key="1">
    <source>
        <dbReference type="ARBA" id="ARBA00022694"/>
    </source>
</evidence>
<dbReference type="GO" id="GO:0046872">
    <property type="term" value="F:metal ion binding"/>
    <property type="evidence" value="ECO:0007669"/>
    <property type="project" value="UniProtKB-KW"/>
</dbReference>
<dbReference type="Pfam" id="PF02137">
    <property type="entry name" value="A_deamin"/>
    <property type="match status" value="1"/>
</dbReference>
<feature type="region of interest" description="Disordered" evidence="12">
    <location>
        <begin position="151"/>
        <end position="171"/>
    </location>
</feature>
<evidence type="ECO:0000256" key="2">
    <source>
        <dbReference type="ARBA" id="ARBA00022723"/>
    </source>
</evidence>
<dbReference type="EMBL" id="CAJHUC010002400">
    <property type="protein sequence ID" value="CAD7703765.1"/>
    <property type="molecule type" value="Genomic_DNA"/>
</dbReference>
<comment type="caution">
    <text evidence="14">The sequence shown here is derived from an EMBL/GenBank/DDBJ whole genome shotgun (WGS) entry which is preliminary data.</text>
</comment>
<evidence type="ECO:0000256" key="3">
    <source>
        <dbReference type="ARBA" id="ARBA00022801"/>
    </source>
</evidence>
<comment type="cofactor">
    <cofactor evidence="5">
        <name>1D-myo-inositol hexakisphosphate</name>
        <dbReference type="ChEBI" id="CHEBI:58130"/>
    </cofactor>
</comment>
<evidence type="ECO:0000256" key="4">
    <source>
        <dbReference type="ARBA" id="ARBA00022833"/>
    </source>
</evidence>
<comment type="function">
    <text evidence="6">Specifically deaminates adenosine-37 to inosine in tRNA-Ala.</text>
</comment>
<reference evidence="14" key="1">
    <citation type="submission" date="2020-12" db="EMBL/GenBank/DDBJ databases">
        <authorList>
            <person name="Iha C."/>
        </authorList>
    </citation>
    <scope>NUCLEOTIDE SEQUENCE</scope>
</reference>
<evidence type="ECO:0000313" key="14">
    <source>
        <dbReference type="EMBL" id="CAD7703765.1"/>
    </source>
</evidence>
<dbReference type="GO" id="GO:0003723">
    <property type="term" value="F:RNA binding"/>
    <property type="evidence" value="ECO:0007669"/>
    <property type="project" value="InterPro"/>
</dbReference>
<comment type="catalytic activity">
    <reaction evidence="11">
        <text>adenosine(37) in tRNA(Ala) + H2O + H(+) = inosine(37) in tRNA(Ala) + NH4(+)</text>
        <dbReference type="Rhea" id="RHEA:50968"/>
        <dbReference type="Rhea" id="RHEA-COMP:12855"/>
        <dbReference type="Rhea" id="RHEA-COMP:12856"/>
        <dbReference type="ChEBI" id="CHEBI:15377"/>
        <dbReference type="ChEBI" id="CHEBI:15378"/>
        <dbReference type="ChEBI" id="CHEBI:28938"/>
        <dbReference type="ChEBI" id="CHEBI:74411"/>
        <dbReference type="ChEBI" id="CHEBI:82852"/>
        <dbReference type="EC" id="3.5.4.34"/>
    </reaction>
</comment>
<name>A0A8S1J985_9CHLO</name>
<accession>A0A8S1J985</accession>
<feature type="region of interest" description="Disordered" evidence="12">
    <location>
        <begin position="1"/>
        <end position="29"/>
    </location>
</feature>
<dbReference type="OrthoDB" id="10268011at2759"/>
<feature type="compositionally biased region" description="Basic and acidic residues" evidence="12">
    <location>
        <begin position="599"/>
        <end position="610"/>
    </location>
</feature>
<evidence type="ECO:0000256" key="12">
    <source>
        <dbReference type="SAM" id="MobiDB-lite"/>
    </source>
</evidence>
<protein>
    <recommendedName>
        <fullName evidence="9">tRNA-specific adenosine deaminase 1</fullName>
        <ecNumber evidence="8">3.5.4.34</ecNumber>
    </recommendedName>
    <alternativeName>
        <fullName evidence="10">tRNA-specific adenosine-37 deaminase</fullName>
    </alternativeName>
</protein>
<dbReference type="GO" id="GO:0043829">
    <property type="term" value="F:tRNA-specific adenosine-37 deaminase activity"/>
    <property type="evidence" value="ECO:0007669"/>
    <property type="project" value="UniProtKB-EC"/>
</dbReference>
<feature type="compositionally biased region" description="Basic and acidic residues" evidence="12">
    <location>
        <begin position="437"/>
        <end position="454"/>
    </location>
</feature>
<keyword evidence="3" id="KW-0378">Hydrolase</keyword>
<feature type="region of interest" description="Disordered" evidence="12">
    <location>
        <begin position="583"/>
        <end position="610"/>
    </location>
</feature>
<comment type="similarity">
    <text evidence="7">Belongs to the ADAT1 family.</text>
</comment>
<evidence type="ECO:0000256" key="11">
    <source>
        <dbReference type="ARBA" id="ARBA00047635"/>
    </source>
</evidence>